<dbReference type="Gene3D" id="6.20.210.10">
    <property type="entry name" value="Nin one binding (NOB1), Zn-ribbon-like"/>
    <property type="match status" value="1"/>
</dbReference>
<evidence type="ECO:0000313" key="1">
    <source>
        <dbReference type="EMBL" id="GAA0494395.1"/>
    </source>
</evidence>
<dbReference type="Proteomes" id="UP001500880">
    <property type="component" value="Unassembled WGS sequence"/>
</dbReference>
<comment type="caution">
    <text evidence="1">The sequence shown here is derived from an EMBL/GenBank/DDBJ whole genome shotgun (WGS) entry which is preliminary data.</text>
</comment>
<accession>A0ABN1BBN8</accession>
<gene>
    <name evidence="1" type="ORF">GCM10008986_21220</name>
</gene>
<dbReference type="RefSeq" id="WP_343840721.1">
    <property type="nucleotide sequence ID" value="NZ_BAAADO010000004.1"/>
</dbReference>
<organism evidence="1 2">
    <name type="scientific">Salinibacillus aidingensis</name>
    <dbReference type="NCBI Taxonomy" id="237684"/>
    <lineage>
        <taxon>Bacteria</taxon>
        <taxon>Bacillati</taxon>
        <taxon>Bacillota</taxon>
        <taxon>Bacilli</taxon>
        <taxon>Bacillales</taxon>
        <taxon>Bacillaceae</taxon>
        <taxon>Salinibacillus</taxon>
    </lineage>
</organism>
<reference evidence="1 2" key="1">
    <citation type="journal article" date="2019" name="Int. J. Syst. Evol. Microbiol.">
        <title>The Global Catalogue of Microorganisms (GCM) 10K type strain sequencing project: providing services to taxonomists for standard genome sequencing and annotation.</title>
        <authorList>
            <consortium name="The Broad Institute Genomics Platform"/>
            <consortium name="The Broad Institute Genome Sequencing Center for Infectious Disease"/>
            <person name="Wu L."/>
            <person name="Ma J."/>
        </authorList>
    </citation>
    <scope>NUCLEOTIDE SEQUENCE [LARGE SCALE GENOMIC DNA]</scope>
    <source>
        <strain evidence="1 2">JCM 12389</strain>
    </source>
</reference>
<evidence type="ECO:0000313" key="2">
    <source>
        <dbReference type="Proteomes" id="UP001500880"/>
    </source>
</evidence>
<keyword evidence="2" id="KW-1185">Reference proteome</keyword>
<dbReference type="InterPro" id="IPR036283">
    <property type="entry name" value="NOB1_Zf-like_sf"/>
</dbReference>
<name>A0ABN1BBN8_9BACI</name>
<protein>
    <submittedName>
        <fullName evidence="1">Uncharacterized protein</fullName>
    </submittedName>
</protein>
<proteinExistence type="predicted"/>
<sequence length="67" mass="8123">MSRTTFLPFTYYIKKIEVGDFMYFYCLECCSMTEDEHFCPECGSMTIQPIEINVHDQYRKYDDHNED</sequence>
<dbReference type="SUPFAM" id="SSF144206">
    <property type="entry name" value="NOB1 zinc finger-like"/>
    <property type="match status" value="1"/>
</dbReference>
<dbReference type="EMBL" id="BAAADO010000004">
    <property type="protein sequence ID" value="GAA0494395.1"/>
    <property type="molecule type" value="Genomic_DNA"/>
</dbReference>